<evidence type="ECO:0000313" key="2">
    <source>
        <dbReference type="Proteomes" id="UP000235387"/>
    </source>
</evidence>
<proteinExistence type="predicted"/>
<gene>
    <name evidence="1" type="ORF">BCT23_10130</name>
</gene>
<dbReference type="InterPro" id="IPR006311">
    <property type="entry name" value="TAT_signal"/>
</dbReference>
<organism evidence="1 2">
    <name type="scientific">Enterovibrio norvegicus</name>
    <dbReference type="NCBI Taxonomy" id="188144"/>
    <lineage>
        <taxon>Bacteria</taxon>
        <taxon>Pseudomonadati</taxon>
        <taxon>Pseudomonadota</taxon>
        <taxon>Gammaproteobacteria</taxon>
        <taxon>Vibrionales</taxon>
        <taxon>Vibrionaceae</taxon>
        <taxon>Enterovibrio</taxon>
    </lineage>
</organism>
<evidence type="ECO:0000313" key="1">
    <source>
        <dbReference type="EMBL" id="PMN94204.1"/>
    </source>
</evidence>
<dbReference type="Proteomes" id="UP000235387">
    <property type="component" value="Unassembled WGS sequence"/>
</dbReference>
<comment type="caution">
    <text evidence="1">The sequence shown here is derived from an EMBL/GenBank/DDBJ whole genome shotgun (WGS) entry which is preliminary data.</text>
</comment>
<accession>A0A2N7LFG8</accession>
<protein>
    <recommendedName>
        <fullName evidence="3">Tat pathway signal protein</fullName>
    </recommendedName>
</protein>
<name>A0A2N7LFG8_9GAMM</name>
<dbReference type="PANTHER" id="PTHR43737:SF1">
    <property type="entry name" value="DUF1501 DOMAIN-CONTAINING PROTEIN"/>
    <property type="match status" value="1"/>
</dbReference>
<dbReference type="AlphaFoldDB" id="A0A2N7LFG8"/>
<dbReference type="Pfam" id="PF07394">
    <property type="entry name" value="DUF1501"/>
    <property type="match status" value="1"/>
</dbReference>
<reference evidence="2" key="1">
    <citation type="submission" date="2016-07" db="EMBL/GenBank/DDBJ databases">
        <title>Nontailed viruses are major unrecognized killers of bacteria in the ocean.</title>
        <authorList>
            <person name="Kauffman K."/>
            <person name="Hussain F."/>
            <person name="Yang J."/>
            <person name="Arevalo P."/>
            <person name="Brown J."/>
            <person name="Cutler M."/>
            <person name="Kelly L."/>
            <person name="Polz M.F."/>
        </authorList>
    </citation>
    <scope>NUCLEOTIDE SEQUENCE [LARGE SCALE GENOMIC DNA]</scope>
    <source>
        <strain evidence="2">10N.261.45.A10</strain>
    </source>
</reference>
<dbReference type="EMBL" id="MDAL01000008">
    <property type="protein sequence ID" value="PMN94204.1"/>
    <property type="molecule type" value="Genomic_DNA"/>
</dbReference>
<sequence>MKVTRRKFIQGAGSIGISALVPSLSFNVHASECEMGYKALVCVFFKGGNDFFHQVVPEDKNDSYYTTRSSIATDESWSSGLKDQSGNLINIHQKLKPLDSLFNNKNANLVLNVGTLLKETNREQHDNPADFIIPVGDNLSERDILEANPNSLVLPKNLFAHNKQQEIWQRSFKNHLGENSELGWLGEALDELQDPIESRTISNSFYTGSNELLDSNNAPPFSVNRNGFDSMLITNQVITKEHYDNISGFDYLSVTSNKDEDGSLSPLSSAYANVMKEASYYSEDLHDLFGRPTSDKNPKHEINTNIKTDTVPKTDAFEKQIREVRRIIDAKCSVSVQSATRQVFFVELEGFDTHSDQKDRQEQLMIDFASVIASFYTELGSDADSVMTCTLSEFGRTMHTNARGGTDHGWGGGQFMFGPSSAVGLSNSTDNMCFGSYPDFKILDENGLPIINEDDNGDGRLIPKISHEQYAAHMLHWLGLNDDQINNVFPLLLNGEFMSNA</sequence>
<dbReference type="RefSeq" id="WP_102390190.1">
    <property type="nucleotide sequence ID" value="NZ_MDAL01000008.1"/>
</dbReference>
<dbReference type="InterPro" id="IPR010869">
    <property type="entry name" value="DUF1501"/>
</dbReference>
<dbReference type="PROSITE" id="PS51318">
    <property type="entry name" value="TAT"/>
    <property type="match status" value="1"/>
</dbReference>
<dbReference type="PANTHER" id="PTHR43737">
    <property type="entry name" value="BLL7424 PROTEIN"/>
    <property type="match status" value="1"/>
</dbReference>
<evidence type="ECO:0008006" key="3">
    <source>
        <dbReference type="Google" id="ProtNLM"/>
    </source>
</evidence>